<reference evidence="1 2" key="1">
    <citation type="submission" date="2024-06" db="EMBL/GenBank/DDBJ databases">
        <title>A chromosome level genome sequence of Diviner's sage (Salvia divinorum).</title>
        <authorList>
            <person name="Ford S.A."/>
            <person name="Ro D.-K."/>
            <person name="Ness R.W."/>
            <person name="Phillips M.A."/>
        </authorList>
    </citation>
    <scope>NUCLEOTIDE SEQUENCE [LARGE SCALE GENOMIC DNA]</scope>
    <source>
        <strain evidence="1">SAF-2024a</strain>
        <tissue evidence="1">Leaf</tissue>
    </source>
</reference>
<gene>
    <name evidence="1" type="ORF">AAHA92_10977</name>
</gene>
<evidence type="ECO:0008006" key="3">
    <source>
        <dbReference type="Google" id="ProtNLM"/>
    </source>
</evidence>
<name>A0ABD1HWF7_SALDI</name>
<dbReference type="AlphaFoldDB" id="A0ABD1HWF7"/>
<dbReference type="InterPro" id="IPR007750">
    <property type="entry name" value="DUF674"/>
</dbReference>
<comment type="caution">
    <text evidence="1">The sequence shown here is derived from an EMBL/GenBank/DDBJ whole genome shotgun (WGS) entry which is preliminary data.</text>
</comment>
<organism evidence="1 2">
    <name type="scientific">Salvia divinorum</name>
    <name type="common">Maria pastora</name>
    <name type="synonym">Diviner's sage</name>
    <dbReference type="NCBI Taxonomy" id="28513"/>
    <lineage>
        <taxon>Eukaryota</taxon>
        <taxon>Viridiplantae</taxon>
        <taxon>Streptophyta</taxon>
        <taxon>Embryophyta</taxon>
        <taxon>Tracheophyta</taxon>
        <taxon>Spermatophyta</taxon>
        <taxon>Magnoliopsida</taxon>
        <taxon>eudicotyledons</taxon>
        <taxon>Gunneridae</taxon>
        <taxon>Pentapetalae</taxon>
        <taxon>asterids</taxon>
        <taxon>lamiids</taxon>
        <taxon>Lamiales</taxon>
        <taxon>Lamiaceae</taxon>
        <taxon>Nepetoideae</taxon>
        <taxon>Mentheae</taxon>
        <taxon>Salviinae</taxon>
        <taxon>Salvia</taxon>
        <taxon>Salvia subgen. Calosphace</taxon>
    </lineage>
</organism>
<proteinExistence type="predicted"/>
<dbReference type="PANTHER" id="PTHR33103">
    <property type="entry name" value="OS01G0153900 PROTEIN"/>
    <property type="match status" value="1"/>
</dbReference>
<dbReference type="Proteomes" id="UP001567538">
    <property type="component" value="Unassembled WGS sequence"/>
</dbReference>
<dbReference type="EMBL" id="JBEAFC010000004">
    <property type="protein sequence ID" value="KAL1560805.1"/>
    <property type="molecule type" value="Genomic_DNA"/>
</dbReference>
<accession>A0ABD1HWF7</accession>
<evidence type="ECO:0000313" key="1">
    <source>
        <dbReference type="EMBL" id="KAL1560805.1"/>
    </source>
</evidence>
<protein>
    <recommendedName>
        <fullName evidence="3">DUF674 family protein</fullName>
    </recommendedName>
</protein>
<dbReference type="PANTHER" id="PTHR33103:SF27">
    <property type="entry name" value="OS04G0594700 PROTEIN"/>
    <property type="match status" value="1"/>
</dbReference>
<evidence type="ECO:0000313" key="2">
    <source>
        <dbReference type="Proteomes" id="UP001567538"/>
    </source>
</evidence>
<sequence>MSESEEGKLHIKVVINKEKTKVLFAEAGSDFTDVLLSFLLLPLGTIVEVFEKHYGDKAPVMGSLNTLYKGARNLDIVHFEGEHAKKHVINSTLFESELCKLRLNVCCTQPTSSSSGKSYDGGFIKSTASCIISDDLRVLPNVAGSIIETLSTLGIAVEDMDGTETRNVTFGLNEIIALLKESLISSNPLTALIFPGRQMILATDGHVFLNQIDENVILRNTKRMILKVMLQKSTNTLLFAQADCDFVNFLFANLTIALGRVEWFLDSDTGLKSVDNLHRSVADDSNNIHVKDWYTKDLLIKPTPTDSNSYSHNQYRFLNFSQHMSYAYVDGAIMYMVSDDLTVAPLGVTSGLSVINELKISLSDLKEVKLQVGLEEGLSILKAALTSTTALTDGLIKPFLKKQEREQQLESKSY</sequence>
<dbReference type="Pfam" id="PF05056">
    <property type="entry name" value="DUF674"/>
    <property type="match status" value="2"/>
</dbReference>
<keyword evidence="2" id="KW-1185">Reference proteome</keyword>